<gene>
    <name evidence="1" type="ORF">B0I71DRAFT_87839</name>
</gene>
<dbReference type="VEuPathDB" id="FungiDB:YALI0_E19613g"/>
<evidence type="ECO:0000313" key="2">
    <source>
        <dbReference type="Proteomes" id="UP000256601"/>
    </source>
</evidence>
<protein>
    <submittedName>
        <fullName evidence="1">Uncharacterized protein</fullName>
    </submittedName>
</protein>
<reference evidence="1 2" key="1">
    <citation type="submission" date="2018-07" db="EMBL/GenBank/DDBJ databases">
        <title>Draft Genome Assemblies for Five Robust Yarrowia lipolytica Strains Exhibiting High Lipid Production and Pentose Sugar Utilization and Sugar Alcohol Secretion from Undetoxified Lignocellulosic Biomass Hydrolysates.</title>
        <authorList>
            <consortium name="DOE Joint Genome Institute"/>
            <person name="Walker C."/>
            <person name="Ryu S."/>
            <person name="Na H."/>
            <person name="Zane M."/>
            <person name="LaButti K."/>
            <person name="Lipzen A."/>
            <person name="Haridas S."/>
            <person name="Barry K."/>
            <person name="Grigoriev I.V."/>
            <person name="Quarterman J."/>
            <person name="Slininger P."/>
            <person name="Dien B."/>
            <person name="Trinh C.T."/>
        </authorList>
    </citation>
    <scope>NUCLEOTIDE SEQUENCE [LARGE SCALE GENOMIC DNA]</scope>
    <source>
        <strain evidence="1 2">YB392</strain>
    </source>
</reference>
<proteinExistence type="predicted"/>
<dbReference type="AlphaFoldDB" id="A0A371BZY9"/>
<name>A0A371BZY9_YARLL</name>
<dbReference type="Proteomes" id="UP000256601">
    <property type="component" value="Unassembled WGS sequence"/>
</dbReference>
<organism evidence="1 2">
    <name type="scientific">Yarrowia lipolytica</name>
    <name type="common">Candida lipolytica</name>
    <dbReference type="NCBI Taxonomy" id="4952"/>
    <lineage>
        <taxon>Eukaryota</taxon>
        <taxon>Fungi</taxon>
        <taxon>Dikarya</taxon>
        <taxon>Ascomycota</taxon>
        <taxon>Saccharomycotina</taxon>
        <taxon>Dipodascomycetes</taxon>
        <taxon>Dipodascales</taxon>
        <taxon>Dipodascales incertae sedis</taxon>
        <taxon>Yarrowia</taxon>
    </lineage>
</organism>
<accession>A0A371BZY9</accession>
<dbReference type="EMBL" id="KZ859070">
    <property type="protein sequence ID" value="RDW23656.1"/>
    <property type="molecule type" value="Genomic_DNA"/>
</dbReference>
<feature type="non-terminal residue" evidence="1">
    <location>
        <position position="1"/>
    </location>
</feature>
<sequence>PASLQHWLRPFVILREGVVMLPNLLSLPARLQHWLRPFVILREEKPAAFFKGGAA</sequence>
<evidence type="ECO:0000313" key="1">
    <source>
        <dbReference type="EMBL" id="RDW23656.1"/>
    </source>
</evidence>